<accession>Q4RND0</accession>
<sequence>MDVLTSLFCHILTEPAIMRHLTPSAFKFGPPQHQDPALSYSSMSLYPTSQRLTVQGGKISGQQQEHSMVGKEGAAEPSESEPQAQTVLPAETPSDMCENVLLKTLHNLVVEAVRAEFGPPATPDSSHR</sequence>
<name>Q4RND0_TETNG</name>
<gene>
    <name evidence="2" type="ORF">GSTENG00031610001</name>
</gene>
<dbReference type="EMBL" id="CAAE01015014">
    <property type="protein sequence ID" value="CAG10102.1"/>
    <property type="molecule type" value="Genomic_DNA"/>
</dbReference>
<reference evidence="2" key="1">
    <citation type="journal article" date="2004" name="Nature">
        <title>Genome duplication in the teleost fish Tetraodon nigroviridis reveals the early vertebrate proto-karyotype.</title>
        <authorList>
            <person name="Jaillon O."/>
            <person name="Aury J.-M."/>
            <person name="Brunet F."/>
            <person name="Petit J.-L."/>
            <person name="Stange-Thomann N."/>
            <person name="Mauceli E."/>
            <person name="Bouneau L."/>
            <person name="Fischer C."/>
            <person name="Ozouf-Costaz C."/>
            <person name="Bernot A."/>
            <person name="Nicaud S."/>
            <person name="Jaffe D."/>
            <person name="Fisher S."/>
            <person name="Lutfalla G."/>
            <person name="Dossat C."/>
            <person name="Segurens B."/>
            <person name="Dasilva C."/>
            <person name="Salanoubat M."/>
            <person name="Levy M."/>
            <person name="Boudet N."/>
            <person name="Castellano S."/>
            <person name="Anthouard V."/>
            <person name="Jubin C."/>
            <person name="Castelli V."/>
            <person name="Katinka M."/>
            <person name="Vacherie B."/>
            <person name="Biemont C."/>
            <person name="Skalli Z."/>
            <person name="Cattolico L."/>
            <person name="Poulain J."/>
            <person name="De Berardinis V."/>
            <person name="Cruaud C."/>
            <person name="Duprat S."/>
            <person name="Brottier P."/>
            <person name="Coutanceau J.-P."/>
            <person name="Gouzy J."/>
            <person name="Parra G."/>
            <person name="Lardier G."/>
            <person name="Chapple C."/>
            <person name="McKernan K.J."/>
            <person name="McEwan P."/>
            <person name="Bosak S."/>
            <person name="Kellis M."/>
            <person name="Volff J.-N."/>
            <person name="Guigo R."/>
            <person name="Zody M.C."/>
            <person name="Mesirov J."/>
            <person name="Lindblad-Toh K."/>
            <person name="Birren B."/>
            <person name="Nusbaum C."/>
            <person name="Kahn D."/>
            <person name="Robinson-Rechavi M."/>
            <person name="Laudet V."/>
            <person name="Schachter V."/>
            <person name="Quetier F."/>
            <person name="Saurin W."/>
            <person name="Scarpelli C."/>
            <person name="Wincker P."/>
            <person name="Lander E.S."/>
            <person name="Weissenbach J."/>
            <person name="Roest Crollius H."/>
        </authorList>
    </citation>
    <scope>NUCLEOTIDE SEQUENCE [LARGE SCALE GENOMIC DNA]</scope>
</reference>
<protein>
    <submittedName>
        <fullName evidence="2">(spotted green pufferfish) hypothetical protein</fullName>
    </submittedName>
</protein>
<comment type="caution">
    <text evidence="2">The sequence shown here is derived from an EMBL/GenBank/DDBJ whole genome shotgun (WGS) entry which is preliminary data.</text>
</comment>
<dbReference type="AlphaFoldDB" id="Q4RND0"/>
<feature type="region of interest" description="Disordered" evidence="1">
    <location>
        <begin position="55"/>
        <end position="85"/>
    </location>
</feature>
<reference evidence="2" key="2">
    <citation type="submission" date="2004-02" db="EMBL/GenBank/DDBJ databases">
        <authorList>
            <consortium name="Genoscope"/>
            <consortium name="Whitehead Institute Centre for Genome Research"/>
        </authorList>
    </citation>
    <scope>NUCLEOTIDE SEQUENCE</scope>
</reference>
<proteinExistence type="predicted"/>
<dbReference type="OrthoDB" id="415597at2759"/>
<evidence type="ECO:0000313" key="2">
    <source>
        <dbReference type="EMBL" id="CAG10102.1"/>
    </source>
</evidence>
<organism evidence="2">
    <name type="scientific">Tetraodon nigroviridis</name>
    <name type="common">Spotted green pufferfish</name>
    <name type="synonym">Chelonodon nigroviridis</name>
    <dbReference type="NCBI Taxonomy" id="99883"/>
    <lineage>
        <taxon>Eukaryota</taxon>
        <taxon>Metazoa</taxon>
        <taxon>Chordata</taxon>
        <taxon>Craniata</taxon>
        <taxon>Vertebrata</taxon>
        <taxon>Euteleostomi</taxon>
        <taxon>Actinopterygii</taxon>
        <taxon>Neopterygii</taxon>
        <taxon>Teleostei</taxon>
        <taxon>Neoteleostei</taxon>
        <taxon>Acanthomorphata</taxon>
        <taxon>Eupercaria</taxon>
        <taxon>Tetraodontiformes</taxon>
        <taxon>Tetradontoidea</taxon>
        <taxon>Tetraodontidae</taxon>
        <taxon>Tetraodon</taxon>
    </lineage>
</organism>
<dbReference type="KEGG" id="tng:GSTEN00031610G001"/>
<evidence type="ECO:0000256" key="1">
    <source>
        <dbReference type="SAM" id="MobiDB-lite"/>
    </source>
</evidence>